<feature type="domain" description="4'-phosphopantetheinyl transferase" evidence="12">
    <location>
        <begin position="131"/>
        <end position="212"/>
    </location>
</feature>
<evidence type="ECO:0000259" key="13">
    <source>
        <dbReference type="Pfam" id="PF17837"/>
    </source>
</evidence>
<keyword evidence="7" id="KW-0259">Enterobactin biosynthesis</keyword>
<evidence type="ECO:0000256" key="6">
    <source>
        <dbReference type="ARBA" id="ARBA00022679"/>
    </source>
</evidence>
<gene>
    <name evidence="14" type="ORF">ABVQ20_36525</name>
</gene>
<comment type="catalytic activity">
    <reaction evidence="10">
        <text>apo-[aryl-carrier protein] + CoA = holo-[aryl-carrier protein] + adenosine 3',5'-bisphosphate + H(+)</text>
        <dbReference type="Rhea" id="RHEA:48404"/>
        <dbReference type="Rhea" id="RHEA-COMP:15903"/>
        <dbReference type="Rhea" id="RHEA-COMP:17557"/>
        <dbReference type="ChEBI" id="CHEBI:15378"/>
        <dbReference type="ChEBI" id="CHEBI:29999"/>
        <dbReference type="ChEBI" id="CHEBI:57287"/>
        <dbReference type="ChEBI" id="CHEBI:58343"/>
        <dbReference type="ChEBI" id="CHEBI:64479"/>
    </reaction>
</comment>
<dbReference type="InterPro" id="IPR037143">
    <property type="entry name" value="4-PPantetheinyl_Trfase_dom_sf"/>
</dbReference>
<evidence type="ECO:0000313" key="14">
    <source>
        <dbReference type="EMBL" id="MET2832461.1"/>
    </source>
</evidence>
<proteinExistence type="inferred from homology"/>
<evidence type="ECO:0000256" key="3">
    <source>
        <dbReference type="ARBA" id="ARBA00008342"/>
    </source>
</evidence>
<evidence type="ECO:0000313" key="15">
    <source>
        <dbReference type="Proteomes" id="UP001548832"/>
    </source>
</evidence>
<reference evidence="14 15" key="1">
    <citation type="submission" date="2024-06" db="EMBL/GenBank/DDBJ databases">
        <authorList>
            <person name="Kim D.-U."/>
        </authorList>
    </citation>
    <scope>NUCLEOTIDE SEQUENCE [LARGE SCALE GENOMIC DNA]</scope>
    <source>
        <strain evidence="14 15">KACC15460</strain>
    </source>
</reference>
<dbReference type="Gene3D" id="3.90.470.20">
    <property type="entry name" value="4'-phosphopantetheinyl transferase domain"/>
    <property type="match status" value="1"/>
</dbReference>
<comment type="function">
    <text evidence="1">Involved in the biosynthesis of the siderophore enterobactin (enterochelin), which is a macrocyclic trimeric lactone of N-(2,3-dihydroxybenzoyl)-serine. The serine trilactone serves as a scaffolding for the three catechol functionalities that provide hexadentate coordination for the tightly ligated iron(2+) atoms. Plays an essential role in the assembly of the enterobactin by catalyzing the transfer of the 4'-phosphopantetheine (Ppant) moiety from coenzyme A to the apo-domains of both EntB (ArCP domain) and EntF (PCP domain) to yield their holo-forms which make them competent for the activation of 2,3-dihydroxybenzoate (DHB) and L-serine, respectively.</text>
</comment>
<dbReference type="InterPro" id="IPR003542">
    <property type="entry name" value="Enbac_synth_compD-like"/>
</dbReference>
<evidence type="ECO:0000256" key="8">
    <source>
        <dbReference type="ARBA" id="ARBA00029894"/>
    </source>
</evidence>
<keyword evidence="15" id="KW-1185">Reference proteome</keyword>
<organism evidence="14 15">
    <name type="scientific">Mesorhizobium shangrilense</name>
    <dbReference type="NCBI Taxonomy" id="460060"/>
    <lineage>
        <taxon>Bacteria</taxon>
        <taxon>Pseudomonadati</taxon>
        <taxon>Pseudomonadota</taxon>
        <taxon>Alphaproteobacteria</taxon>
        <taxon>Hyphomicrobiales</taxon>
        <taxon>Phyllobacteriaceae</taxon>
        <taxon>Mesorhizobium</taxon>
    </lineage>
</organism>
<dbReference type="GO" id="GO:0016740">
    <property type="term" value="F:transferase activity"/>
    <property type="evidence" value="ECO:0007669"/>
    <property type="project" value="UniProtKB-KW"/>
</dbReference>
<dbReference type="PANTHER" id="PTHR38096:SF1">
    <property type="entry name" value="ENTEROBACTIN SYNTHASE COMPONENT D"/>
    <property type="match status" value="1"/>
</dbReference>
<accession>A0ABV2DQW4</accession>
<evidence type="ECO:0000259" key="12">
    <source>
        <dbReference type="Pfam" id="PF01648"/>
    </source>
</evidence>
<dbReference type="SUPFAM" id="SSF56214">
    <property type="entry name" value="4'-phosphopantetheinyl transferase"/>
    <property type="match status" value="1"/>
</dbReference>
<evidence type="ECO:0000256" key="5">
    <source>
        <dbReference type="ARBA" id="ARBA00019087"/>
    </source>
</evidence>
<evidence type="ECO:0000256" key="11">
    <source>
        <dbReference type="ARBA" id="ARBA00049191"/>
    </source>
</evidence>
<evidence type="ECO:0000256" key="7">
    <source>
        <dbReference type="ARBA" id="ARBA00023191"/>
    </source>
</evidence>
<dbReference type="EMBL" id="JBEWSZ010000010">
    <property type="protein sequence ID" value="MET2832461.1"/>
    <property type="molecule type" value="Genomic_DNA"/>
</dbReference>
<feature type="domain" description="4'-phosphopantetheinyl transferase N-terminal" evidence="13">
    <location>
        <begin position="61"/>
        <end position="120"/>
    </location>
</feature>
<comment type="pathway">
    <text evidence="2">Siderophore biosynthesis; enterobactin biosynthesis.</text>
</comment>
<dbReference type="PRINTS" id="PR01399">
    <property type="entry name" value="ENTSNTHTASED"/>
</dbReference>
<dbReference type="InterPro" id="IPR008278">
    <property type="entry name" value="4-PPantetheinyl_Trfase_dom"/>
</dbReference>
<comment type="similarity">
    <text evidence="3">Belongs to the P-Pant transferase superfamily. EntD family.</text>
</comment>
<evidence type="ECO:0000256" key="4">
    <source>
        <dbReference type="ARBA" id="ARBA00011503"/>
    </source>
</evidence>
<comment type="catalytic activity">
    <reaction evidence="11">
        <text>apo-[peptidyl-carrier protein] + CoA = holo-[peptidyl-carrier protein] + adenosine 3',5'-bisphosphate + H(+)</text>
        <dbReference type="Rhea" id="RHEA:46228"/>
        <dbReference type="Rhea" id="RHEA-COMP:11479"/>
        <dbReference type="Rhea" id="RHEA-COMP:11480"/>
        <dbReference type="ChEBI" id="CHEBI:15378"/>
        <dbReference type="ChEBI" id="CHEBI:29999"/>
        <dbReference type="ChEBI" id="CHEBI:57287"/>
        <dbReference type="ChEBI" id="CHEBI:58343"/>
        <dbReference type="ChEBI" id="CHEBI:64479"/>
    </reaction>
</comment>
<keyword evidence="6 14" id="KW-0808">Transferase</keyword>
<dbReference type="Pfam" id="PF01648">
    <property type="entry name" value="ACPS"/>
    <property type="match status" value="1"/>
</dbReference>
<evidence type="ECO:0000256" key="10">
    <source>
        <dbReference type="ARBA" id="ARBA00049176"/>
    </source>
</evidence>
<comment type="caution">
    <text evidence="14">The sequence shown here is derived from an EMBL/GenBank/DDBJ whole genome shotgun (WGS) entry which is preliminary data.</text>
</comment>
<protein>
    <recommendedName>
        <fullName evidence="5">Enterobactin synthase component D</fullName>
    </recommendedName>
    <alternativeName>
        <fullName evidence="8">4'-phosphopantetheinyl transferase EntD</fullName>
    </alternativeName>
    <alternativeName>
        <fullName evidence="9">Enterochelin synthase D</fullName>
    </alternativeName>
</protein>
<dbReference type="Proteomes" id="UP001548832">
    <property type="component" value="Unassembled WGS sequence"/>
</dbReference>
<comment type="subunit">
    <text evidence="4">EntB, EntD, EntE, and EntF form a multienzyme complex called enterobactin synthase.</text>
</comment>
<dbReference type="PANTHER" id="PTHR38096">
    <property type="entry name" value="ENTEROBACTIN SYNTHASE COMPONENT D"/>
    <property type="match status" value="1"/>
</dbReference>
<name>A0ABV2DQW4_9HYPH</name>
<dbReference type="RefSeq" id="WP_354464685.1">
    <property type="nucleotide sequence ID" value="NZ_JBEWSZ010000010.1"/>
</dbReference>
<evidence type="ECO:0000256" key="2">
    <source>
        <dbReference type="ARBA" id="ARBA00004993"/>
    </source>
</evidence>
<dbReference type="InterPro" id="IPR041354">
    <property type="entry name" value="4PPT_N"/>
</dbReference>
<dbReference type="Pfam" id="PF17837">
    <property type="entry name" value="4PPT_N"/>
    <property type="match status" value="1"/>
</dbReference>
<evidence type="ECO:0000256" key="9">
    <source>
        <dbReference type="ARBA" id="ARBA00031996"/>
    </source>
</evidence>
<evidence type="ECO:0000256" key="1">
    <source>
        <dbReference type="ARBA" id="ARBA00003937"/>
    </source>
</evidence>
<sequence length="272" mass="29693">MSTPTATHLIALLAHSRGFLNDVTLHDTDYANAVLVHGRFDFESYTENLFDKLALRCPASLSTALPIRRAEFLAGRAMARAALLALGQAAPEIPIGPDGAPLWPRYSAGSITHARGHSACFAIADGSWHAGVDVEALASGHALESILCMTTNAAERALIARQTALPPARLATLLFSAKETLFKALYPLARRFFGFDCAELRTGPANGRLRLHLTQALCRELPEHEPYDIRFNIAEDYVFTWLAVRRLQDESVQPGQSIRHSASFFNSAEPTA</sequence>